<comment type="catalytic activity">
    <reaction evidence="1 5">
        <text>[protein]-peptidylproline (omega=180) = [protein]-peptidylproline (omega=0)</text>
        <dbReference type="Rhea" id="RHEA:16237"/>
        <dbReference type="Rhea" id="RHEA-COMP:10747"/>
        <dbReference type="Rhea" id="RHEA-COMP:10748"/>
        <dbReference type="ChEBI" id="CHEBI:83833"/>
        <dbReference type="ChEBI" id="CHEBI:83834"/>
        <dbReference type="EC" id="5.2.1.8"/>
    </reaction>
</comment>
<sequence length="199" mass="21859">MKFRFFLLQLFSLALAAAAVDPRCHDCKNTKITDKVYLDMAAGKKSMGRIVIGLYGEAAPRTVKNFIEISTGQNGFGYKGSKFHRVIKDFMIQGGDFESGDGFGGHSIYNNNGSFEDENLVLKFKKPGQVAMANSGKDTNGSQFFITTATDAFLSGGYVIFGEILEGMNVVRRIERTATDANDKPVTDFIVKKCGHLKK</sequence>
<protein>
    <recommendedName>
        <fullName evidence="5">Peptidyl-prolyl cis-trans isomerase</fullName>
        <shortName evidence="5">PPIase</shortName>
        <ecNumber evidence="5">5.2.1.8</ecNumber>
    </recommendedName>
</protein>
<dbReference type="PANTHER" id="PTHR11071:SF561">
    <property type="entry name" value="PEPTIDYL-PROLYL CIS-TRANS ISOMERASE D-RELATED"/>
    <property type="match status" value="1"/>
</dbReference>
<comment type="function">
    <text evidence="5">PPIases accelerate the folding of proteins. It catalyzes the cis-trans isomerization of proline imidic peptide bonds in oligopeptides.</text>
</comment>
<dbReference type="PROSITE" id="PS00170">
    <property type="entry name" value="CSA_PPIASE_1"/>
    <property type="match status" value="1"/>
</dbReference>
<keyword evidence="3 5" id="KW-0697">Rotamase</keyword>
<evidence type="ECO:0000256" key="1">
    <source>
        <dbReference type="ARBA" id="ARBA00000971"/>
    </source>
</evidence>
<evidence type="ECO:0000259" key="6">
    <source>
        <dbReference type="PROSITE" id="PS50072"/>
    </source>
</evidence>
<dbReference type="Gene3D" id="2.40.100.10">
    <property type="entry name" value="Cyclophilin-like"/>
    <property type="match status" value="1"/>
</dbReference>
<evidence type="ECO:0000313" key="7">
    <source>
        <dbReference type="EMBL" id="TPX76216.1"/>
    </source>
</evidence>
<dbReference type="PRINTS" id="PR00153">
    <property type="entry name" value="CSAPPISMRASE"/>
</dbReference>
<dbReference type="InterPro" id="IPR002130">
    <property type="entry name" value="Cyclophilin-type_PPIase_dom"/>
</dbReference>
<accession>A0A507FLK8</accession>
<keyword evidence="4 5" id="KW-0413">Isomerase</keyword>
<dbReference type="GO" id="GO:0005788">
    <property type="term" value="C:endoplasmic reticulum lumen"/>
    <property type="evidence" value="ECO:0007669"/>
    <property type="project" value="UniProtKB-SubCell"/>
</dbReference>
<dbReference type="SUPFAM" id="SSF50891">
    <property type="entry name" value="Cyclophilin-like"/>
    <property type="match status" value="1"/>
</dbReference>
<keyword evidence="8" id="KW-1185">Reference proteome</keyword>
<dbReference type="AlphaFoldDB" id="A0A507FLK8"/>
<comment type="subcellular location">
    <subcellularLocation>
        <location evidence="2">Endoplasmic reticulum lumen</location>
    </subcellularLocation>
</comment>
<dbReference type="Proteomes" id="UP000320333">
    <property type="component" value="Unassembled WGS sequence"/>
</dbReference>
<comment type="similarity">
    <text evidence="5">Belongs to the cyclophilin-type PPIase family.</text>
</comment>
<dbReference type="InterPro" id="IPR024936">
    <property type="entry name" value="Cyclophilin-type_PPIase"/>
</dbReference>
<feature type="signal peptide" evidence="5">
    <location>
        <begin position="1"/>
        <end position="19"/>
    </location>
</feature>
<dbReference type="OrthoDB" id="193499at2759"/>
<proteinExistence type="inferred from homology"/>
<dbReference type="InterPro" id="IPR020892">
    <property type="entry name" value="Cyclophilin-type_PPIase_CS"/>
</dbReference>
<dbReference type="PANTHER" id="PTHR11071">
    <property type="entry name" value="PEPTIDYL-PROLYL CIS-TRANS ISOMERASE"/>
    <property type="match status" value="1"/>
</dbReference>
<dbReference type="GO" id="GO:0006457">
    <property type="term" value="P:protein folding"/>
    <property type="evidence" value="ECO:0007669"/>
    <property type="project" value="InterPro"/>
</dbReference>
<name>A0A507FLK8_9FUNG</name>
<dbReference type="FunFam" id="2.40.100.10:FF:000001">
    <property type="entry name" value="Peptidyl-prolyl cis-trans isomerase"/>
    <property type="match status" value="1"/>
</dbReference>
<comment type="caution">
    <text evidence="7">The sequence shown here is derived from an EMBL/GenBank/DDBJ whole genome shotgun (WGS) entry which is preliminary data.</text>
</comment>
<dbReference type="Pfam" id="PF00160">
    <property type="entry name" value="Pro_isomerase"/>
    <property type="match status" value="1"/>
</dbReference>
<dbReference type="PROSITE" id="PS50072">
    <property type="entry name" value="CSA_PPIASE_2"/>
    <property type="match status" value="1"/>
</dbReference>
<dbReference type="STRING" id="246404.A0A507FLK8"/>
<keyword evidence="5" id="KW-0732">Signal</keyword>
<dbReference type="GO" id="GO:0003755">
    <property type="term" value="F:peptidyl-prolyl cis-trans isomerase activity"/>
    <property type="evidence" value="ECO:0007669"/>
    <property type="project" value="UniProtKB-UniRule"/>
</dbReference>
<feature type="chain" id="PRO_5021471705" description="Peptidyl-prolyl cis-trans isomerase" evidence="5">
    <location>
        <begin position="20"/>
        <end position="199"/>
    </location>
</feature>
<evidence type="ECO:0000256" key="4">
    <source>
        <dbReference type="ARBA" id="ARBA00023235"/>
    </source>
</evidence>
<dbReference type="InterPro" id="IPR029000">
    <property type="entry name" value="Cyclophilin-like_dom_sf"/>
</dbReference>
<dbReference type="PIRSF" id="PIRSF001467">
    <property type="entry name" value="Peptidylpro_ismrse"/>
    <property type="match status" value="1"/>
</dbReference>
<evidence type="ECO:0000256" key="5">
    <source>
        <dbReference type="RuleBase" id="RU363019"/>
    </source>
</evidence>
<reference evidence="7 8" key="1">
    <citation type="journal article" date="2019" name="Sci. Rep.">
        <title>Comparative genomics of chytrid fungi reveal insights into the obligate biotrophic and pathogenic lifestyle of Synchytrium endobioticum.</title>
        <authorList>
            <person name="van de Vossenberg B.T.L.H."/>
            <person name="Warris S."/>
            <person name="Nguyen H.D.T."/>
            <person name="van Gent-Pelzer M.P.E."/>
            <person name="Joly D.L."/>
            <person name="van de Geest H.C."/>
            <person name="Bonants P.J.M."/>
            <person name="Smith D.S."/>
            <person name="Levesque C.A."/>
            <person name="van der Lee T.A.J."/>
        </authorList>
    </citation>
    <scope>NUCLEOTIDE SEQUENCE [LARGE SCALE GENOMIC DNA]</scope>
    <source>
        <strain evidence="7 8">CBS 675.73</strain>
    </source>
</reference>
<dbReference type="EMBL" id="QEAP01000054">
    <property type="protein sequence ID" value="TPX76216.1"/>
    <property type="molecule type" value="Genomic_DNA"/>
</dbReference>
<evidence type="ECO:0000313" key="8">
    <source>
        <dbReference type="Proteomes" id="UP000320333"/>
    </source>
</evidence>
<dbReference type="GO" id="GO:0016018">
    <property type="term" value="F:cyclosporin A binding"/>
    <property type="evidence" value="ECO:0007669"/>
    <property type="project" value="TreeGrafter"/>
</dbReference>
<evidence type="ECO:0000256" key="3">
    <source>
        <dbReference type="ARBA" id="ARBA00023110"/>
    </source>
</evidence>
<gene>
    <name evidence="7" type="ORF">CcCBS67573_g02520</name>
</gene>
<evidence type="ECO:0000256" key="2">
    <source>
        <dbReference type="ARBA" id="ARBA00004319"/>
    </source>
</evidence>
<organism evidence="7 8">
    <name type="scientific">Chytriomyces confervae</name>
    <dbReference type="NCBI Taxonomy" id="246404"/>
    <lineage>
        <taxon>Eukaryota</taxon>
        <taxon>Fungi</taxon>
        <taxon>Fungi incertae sedis</taxon>
        <taxon>Chytridiomycota</taxon>
        <taxon>Chytridiomycota incertae sedis</taxon>
        <taxon>Chytridiomycetes</taxon>
        <taxon>Chytridiales</taxon>
        <taxon>Chytriomycetaceae</taxon>
        <taxon>Chytriomyces</taxon>
    </lineage>
</organism>
<feature type="domain" description="PPIase cyclophilin-type" evidence="6">
    <location>
        <begin position="37"/>
        <end position="196"/>
    </location>
</feature>
<dbReference type="EC" id="5.2.1.8" evidence="5"/>